<dbReference type="InterPro" id="IPR000795">
    <property type="entry name" value="T_Tr_GTP-bd_dom"/>
</dbReference>
<feature type="binding site" evidence="3">
    <location>
        <begin position="143"/>
        <end position="146"/>
    </location>
    <ligand>
        <name>GTP</name>
        <dbReference type="ChEBI" id="CHEBI:37565"/>
    </ligand>
</feature>
<keyword evidence="1 3" id="KW-0547">Nucleotide-binding</keyword>
<evidence type="ECO:0000313" key="5">
    <source>
        <dbReference type="EMBL" id="OKL51898.1"/>
    </source>
</evidence>
<feature type="domain" description="Tr-type G" evidence="4">
    <location>
        <begin position="5"/>
        <end position="227"/>
    </location>
</feature>
<dbReference type="CDD" id="cd03710">
    <property type="entry name" value="BipA_TypA_C"/>
    <property type="match status" value="1"/>
</dbReference>
<dbReference type="EC" id="3.6.5.-" evidence="3"/>
<dbReference type="GO" id="GO:0003924">
    <property type="term" value="F:GTPase activity"/>
    <property type="evidence" value="ECO:0007669"/>
    <property type="project" value="UniProtKB-UniRule"/>
</dbReference>
<protein>
    <recommendedName>
        <fullName evidence="3">Large ribosomal subunit assembly factor BipA</fullName>
        <ecNumber evidence="3">3.6.5.-</ecNumber>
    </recommendedName>
    <alternativeName>
        <fullName evidence="3">GTP-binding protein BipA</fullName>
    </alternativeName>
</protein>
<keyword evidence="3" id="KW-0699">rRNA-binding</keyword>
<dbReference type="STRING" id="52770.BSZ40_05280"/>
<dbReference type="FunFam" id="3.30.70.870:FF:000003">
    <property type="entry name" value="GTP-binding protein TypA"/>
    <property type="match status" value="1"/>
</dbReference>
<keyword evidence="2 3" id="KW-0342">GTP-binding</keyword>
<dbReference type="InterPro" id="IPR035651">
    <property type="entry name" value="BipA_V"/>
</dbReference>
<dbReference type="InterPro" id="IPR000640">
    <property type="entry name" value="EFG_V-like"/>
</dbReference>
<dbReference type="GO" id="GO:0000027">
    <property type="term" value="P:ribosomal large subunit assembly"/>
    <property type="evidence" value="ECO:0007669"/>
    <property type="project" value="UniProtKB-UniRule"/>
</dbReference>
<dbReference type="Pfam" id="PF03144">
    <property type="entry name" value="GTP_EFTU_D2"/>
    <property type="match status" value="1"/>
</dbReference>
<dbReference type="GO" id="GO:0019843">
    <property type="term" value="F:rRNA binding"/>
    <property type="evidence" value="ECO:0007669"/>
    <property type="project" value="UniProtKB-KW"/>
</dbReference>
<dbReference type="FunCoup" id="A0A1Q5PWD5">
    <property type="interactions" value="210"/>
</dbReference>
<comment type="subunit">
    <text evidence="3">Monomer.</text>
</comment>
<dbReference type="Proteomes" id="UP000185612">
    <property type="component" value="Unassembled WGS sequence"/>
</dbReference>
<dbReference type="Pfam" id="PF21018">
    <property type="entry name" value="BipA_C"/>
    <property type="match status" value="1"/>
</dbReference>
<dbReference type="Gene3D" id="3.40.50.300">
    <property type="entry name" value="P-loop containing nucleotide triphosphate hydrolases"/>
    <property type="match status" value="1"/>
</dbReference>
<dbReference type="Gene3D" id="2.40.30.10">
    <property type="entry name" value="Translation factors"/>
    <property type="match status" value="1"/>
</dbReference>
<dbReference type="InterPro" id="IPR027417">
    <property type="entry name" value="P-loop_NTPase"/>
</dbReference>
<comment type="similarity">
    <text evidence="3">Belongs to the TRAFAC class translation factor GTPase superfamily. Classic translation factor GTPase family. BipA subfamily.</text>
</comment>
<comment type="caution">
    <text evidence="5">The sequence shown here is derived from an EMBL/GenBank/DDBJ whole genome shotgun (WGS) entry which is preliminary data.</text>
</comment>
<evidence type="ECO:0000256" key="1">
    <source>
        <dbReference type="ARBA" id="ARBA00022741"/>
    </source>
</evidence>
<accession>A0A1Q5PWD5</accession>
<keyword evidence="3" id="KW-0963">Cytoplasm</keyword>
<sequence length="636" mass="68737">MPQRPDIRNVAIVAHVDHGKTTLVDAMLWQAGAFSAHDGAKAGERVMDSGDLEREKGITILAKNTAVHYTGPAAQARGLTAGVTINVIDTPGHADFGGEVERGLSMVDGVVLLVDASEGPLPQTRFVLRKALAAHLPVIIVVNKVDRADARISEVVSEATDLLLSLASDLADEVEVDLEQLLDVPVIFASAKARRADTVQPADGQLPANADLEPLFATILERIPGPSYAEDAPLQAHVTNLDASPFLGRLALLRIHNGTLRKGQQVAWVRHDGTTRNVKIVELLKTVALDRVSAEQASAGDIVAVAGIEDITIGESLVDINDPRPLPLIKVDDPAISMTIGINTSPLAGKVKGAKVTARQVKDRLDKELVGNVSLRVLPTSRPDAWEVQGRGELALAILVEQMRREGFELTVGKPQVVTKQIDGVTHEPVERMTIDVPEEHLGAVTQLMAARKGRMENMANHGTGWIRMEFLVPARGLIGFRTKFLTETRGTGIASSIAEGYEPWAGAIEHRTTGSLVADRAGAVTPYAMINLQERGSFFVQPTSLVYEGQVVGENSRNEDMDVNITKEKKLTNMRSATADSFENLVPPRVLTLEESLEFAAEDECVEVTPLEVRIRKVVLDATERARIAARKRKG</sequence>
<organism evidence="5 6">
    <name type="scientific">Buchananella hordeovulneris</name>
    <dbReference type="NCBI Taxonomy" id="52770"/>
    <lineage>
        <taxon>Bacteria</taxon>
        <taxon>Bacillati</taxon>
        <taxon>Actinomycetota</taxon>
        <taxon>Actinomycetes</taxon>
        <taxon>Actinomycetales</taxon>
        <taxon>Actinomycetaceae</taxon>
        <taxon>Buchananella</taxon>
    </lineage>
</organism>
<dbReference type="Gene3D" id="3.30.70.240">
    <property type="match status" value="1"/>
</dbReference>
<dbReference type="AlphaFoldDB" id="A0A1Q5PWD5"/>
<proteinExistence type="inferred from homology"/>
<dbReference type="InterPro" id="IPR047043">
    <property type="entry name" value="BipA_III"/>
</dbReference>
<dbReference type="InterPro" id="IPR006298">
    <property type="entry name" value="BipA"/>
</dbReference>
<dbReference type="Gene3D" id="3.30.70.870">
    <property type="entry name" value="Elongation Factor G (Translational Gtpase), domain 3"/>
    <property type="match status" value="1"/>
</dbReference>
<dbReference type="CDD" id="cd03691">
    <property type="entry name" value="BipA_TypA_II"/>
    <property type="match status" value="1"/>
</dbReference>
<feature type="binding site" evidence="3">
    <location>
        <begin position="17"/>
        <end position="22"/>
    </location>
    <ligand>
        <name>GTP</name>
        <dbReference type="ChEBI" id="CHEBI:37565"/>
    </ligand>
</feature>
<evidence type="ECO:0000259" key="4">
    <source>
        <dbReference type="PROSITE" id="PS51722"/>
    </source>
</evidence>
<dbReference type="PRINTS" id="PR00315">
    <property type="entry name" value="ELONGATNFCT"/>
</dbReference>
<name>A0A1Q5PWD5_9ACTO</name>
<comment type="subcellular location">
    <subcellularLocation>
        <location evidence="3">Cytoplasm</location>
    </subcellularLocation>
    <text evidence="3">Binds to ribosomes.</text>
</comment>
<evidence type="ECO:0000313" key="6">
    <source>
        <dbReference type="Proteomes" id="UP000185612"/>
    </source>
</evidence>
<dbReference type="PANTHER" id="PTHR42908">
    <property type="entry name" value="TRANSLATION ELONGATION FACTOR-RELATED"/>
    <property type="match status" value="1"/>
</dbReference>
<dbReference type="GO" id="GO:0005525">
    <property type="term" value="F:GTP binding"/>
    <property type="evidence" value="ECO:0007669"/>
    <property type="project" value="UniProtKB-UniRule"/>
</dbReference>
<dbReference type="EMBL" id="MQVS01000004">
    <property type="protein sequence ID" value="OKL51898.1"/>
    <property type="molecule type" value="Genomic_DNA"/>
</dbReference>
<dbReference type="FunFam" id="2.40.50.250:FF:000001">
    <property type="entry name" value="GTP-binding protein TypA"/>
    <property type="match status" value="1"/>
</dbReference>
<dbReference type="Pfam" id="PF00009">
    <property type="entry name" value="GTP_EFTU"/>
    <property type="match status" value="1"/>
</dbReference>
<dbReference type="GO" id="GO:0043022">
    <property type="term" value="F:ribosome binding"/>
    <property type="evidence" value="ECO:0007669"/>
    <property type="project" value="UniProtKB-UniRule"/>
</dbReference>
<dbReference type="InterPro" id="IPR047042">
    <property type="entry name" value="BipA_II"/>
</dbReference>
<dbReference type="InterPro" id="IPR042116">
    <property type="entry name" value="TypA/BipA_C"/>
</dbReference>
<keyword evidence="3" id="KW-0694">RNA-binding</keyword>
<dbReference type="HAMAP" id="MF_00849">
    <property type="entry name" value="BipA"/>
    <property type="match status" value="1"/>
</dbReference>
<reference evidence="6" key="1">
    <citation type="submission" date="2016-12" db="EMBL/GenBank/DDBJ databases">
        <authorList>
            <person name="Meng X."/>
        </authorList>
    </citation>
    <scope>NUCLEOTIDE SEQUENCE [LARGE SCALE GENOMIC DNA]</scope>
    <source>
        <strain evidence="6">DSM 20732</strain>
    </source>
</reference>
<dbReference type="InterPro" id="IPR048876">
    <property type="entry name" value="BipA_C"/>
</dbReference>
<keyword evidence="3" id="KW-0690">Ribosome biogenesis</keyword>
<keyword evidence="3" id="KW-0378">Hydrolase</keyword>
<keyword evidence="3" id="KW-0820">tRNA-binding</keyword>
<dbReference type="GO" id="GO:0005829">
    <property type="term" value="C:cytosol"/>
    <property type="evidence" value="ECO:0007669"/>
    <property type="project" value="TreeGrafter"/>
</dbReference>
<dbReference type="SMART" id="SM00838">
    <property type="entry name" value="EFG_C"/>
    <property type="match status" value="1"/>
</dbReference>
<dbReference type="GO" id="GO:0000049">
    <property type="term" value="F:tRNA binding"/>
    <property type="evidence" value="ECO:0007669"/>
    <property type="project" value="UniProtKB-KW"/>
</dbReference>
<dbReference type="InterPro" id="IPR047041">
    <property type="entry name" value="BipA_GTP-bd_dom"/>
</dbReference>
<dbReference type="SUPFAM" id="SSF50447">
    <property type="entry name" value="Translation proteins"/>
    <property type="match status" value="1"/>
</dbReference>
<dbReference type="InterPro" id="IPR004161">
    <property type="entry name" value="EFTu-like_2"/>
</dbReference>
<dbReference type="Gene3D" id="2.40.50.250">
    <property type="entry name" value="bipa protein"/>
    <property type="match status" value="1"/>
</dbReference>
<dbReference type="NCBIfam" id="TIGR01394">
    <property type="entry name" value="TypA_BipA"/>
    <property type="match status" value="1"/>
</dbReference>
<evidence type="ECO:0000256" key="3">
    <source>
        <dbReference type="HAMAP-Rule" id="MF_00849"/>
    </source>
</evidence>
<dbReference type="OrthoDB" id="9801472at2"/>
<dbReference type="SUPFAM" id="SSF54980">
    <property type="entry name" value="EF-G C-terminal domain-like"/>
    <property type="match status" value="2"/>
</dbReference>
<dbReference type="RefSeq" id="WP_073824027.1">
    <property type="nucleotide sequence ID" value="NZ_JAUNKL010000033.1"/>
</dbReference>
<dbReference type="NCBIfam" id="TIGR00231">
    <property type="entry name" value="small_GTP"/>
    <property type="match status" value="1"/>
</dbReference>
<dbReference type="Pfam" id="PF00679">
    <property type="entry name" value="EFG_C"/>
    <property type="match status" value="1"/>
</dbReference>
<comment type="function">
    <text evidence="3">A 50S ribosomal subunit assembly protein with GTPase activity, required for 50S subunit assembly at low temperatures, may also play a role in translation. Binds GTP and analogs. Binds the 70S ribosome between the 30S and 50S subunits, in a similar position as ribosome-bound EF-G; it contacts a number of ribosomal proteins, both rRNAs and the A-site tRNA.</text>
</comment>
<evidence type="ECO:0000256" key="2">
    <source>
        <dbReference type="ARBA" id="ARBA00023134"/>
    </source>
</evidence>
<dbReference type="CDD" id="cd01891">
    <property type="entry name" value="TypA_BipA"/>
    <property type="match status" value="1"/>
</dbReference>
<comment type="catalytic activity">
    <reaction evidence="3">
        <text>GTP + H2O = GDP + phosphate + H(+)</text>
        <dbReference type="Rhea" id="RHEA:19669"/>
        <dbReference type="ChEBI" id="CHEBI:15377"/>
        <dbReference type="ChEBI" id="CHEBI:15378"/>
        <dbReference type="ChEBI" id="CHEBI:37565"/>
        <dbReference type="ChEBI" id="CHEBI:43474"/>
        <dbReference type="ChEBI" id="CHEBI:58189"/>
    </reaction>
</comment>
<dbReference type="InterPro" id="IPR005225">
    <property type="entry name" value="Small_GTP-bd"/>
</dbReference>
<dbReference type="GO" id="GO:1990904">
    <property type="term" value="C:ribonucleoprotein complex"/>
    <property type="evidence" value="ECO:0007669"/>
    <property type="project" value="TreeGrafter"/>
</dbReference>
<dbReference type="CDD" id="cd16263">
    <property type="entry name" value="BipA_III"/>
    <property type="match status" value="1"/>
</dbReference>
<dbReference type="InterPro" id="IPR009000">
    <property type="entry name" value="Transl_B-barrel_sf"/>
</dbReference>
<gene>
    <name evidence="3" type="primary">bipA</name>
    <name evidence="5" type="ORF">BSZ40_05280</name>
</gene>
<dbReference type="PANTHER" id="PTHR42908:SF8">
    <property type="entry name" value="TR-TYPE G DOMAIN-CONTAINING PROTEIN"/>
    <property type="match status" value="1"/>
</dbReference>
<dbReference type="FunFam" id="3.30.70.240:FF:000002">
    <property type="entry name" value="GTP-binding protein TypA"/>
    <property type="match status" value="1"/>
</dbReference>
<keyword evidence="6" id="KW-1185">Reference proteome</keyword>
<dbReference type="InterPro" id="IPR035647">
    <property type="entry name" value="EFG_III/V"/>
</dbReference>
<dbReference type="SUPFAM" id="SSF52540">
    <property type="entry name" value="P-loop containing nucleoside triphosphate hydrolases"/>
    <property type="match status" value="1"/>
</dbReference>
<dbReference type="PROSITE" id="PS51722">
    <property type="entry name" value="G_TR_2"/>
    <property type="match status" value="1"/>
</dbReference>